<accession>A0ABP9HXV7</accession>
<keyword evidence="2" id="KW-1185">Reference proteome</keyword>
<evidence type="ECO:0008006" key="3">
    <source>
        <dbReference type="Google" id="ProtNLM"/>
    </source>
</evidence>
<dbReference type="RefSeq" id="WP_345712623.1">
    <property type="nucleotide sequence ID" value="NZ_BAABIL010000325.1"/>
</dbReference>
<proteinExistence type="predicted"/>
<reference evidence="2" key="1">
    <citation type="journal article" date="2019" name="Int. J. Syst. Evol. Microbiol.">
        <title>The Global Catalogue of Microorganisms (GCM) 10K type strain sequencing project: providing services to taxonomists for standard genome sequencing and annotation.</title>
        <authorList>
            <consortium name="The Broad Institute Genomics Platform"/>
            <consortium name="The Broad Institute Genome Sequencing Center for Infectious Disease"/>
            <person name="Wu L."/>
            <person name="Ma J."/>
        </authorList>
    </citation>
    <scope>NUCLEOTIDE SEQUENCE [LARGE SCALE GENOMIC DNA]</scope>
    <source>
        <strain evidence="2">JCM 18126</strain>
    </source>
</reference>
<protein>
    <recommendedName>
        <fullName evidence="3">Knr4/Smi1-like domain-containing protein</fullName>
    </recommendedName>
</protein>
<dbReference type="EMBL" id="BAABIL010000325">
    <property type="protein sequence ID" value="GAA4981844.1"/>
    <property type="molecule type" value="Genomic_DNA"/>
</dbReference>
<evidence type="ECO:0000313" key="1">
    <source>
        <dbReference type="EMBL" id="GAA4981844.1"/>
    </source>
</evidence>
<name>A0ABP9HXV7_9ACTN</name>
<sequence>MDHPGGAGWSGAPEEADEVLRALADLYAQWSRVGADIASRLRPGAGDTDLDAAEAALAAPLPPGTRAWFRAVDGVEPVRTRFRTSLPSIGPGGWVPLSLDAAVRRVRERDPSDFGDRLPLFARDEQFLAVRLGGGVSVVDQLILDDPAGSFALGWSVPLTHLLGAWATALIASVLWLPDAHDWVVDPFSARALRHGHLLD</sequence>
<dbReference type="Proteomes" id="UP001501195">
    <property type="component" value="Unassembled WGS sequence"/>
</dbReference>
<organism evidence="1 2">
    <name type="scientific">Kineococcus glutinatus</name>
    <dbReference type="NCBI Taxonomy" id="1070872"/>
    <lineage>
        <taxon>Bacteria</taxon>
        <taxon>Bacillati</taxon>
        <taxon>Actinomycetota</taxon>
        <taxon>Actinomycetes</taxon>
        <taxon>Kineosporiales</taxon>
        <taxon>Kineosporiaceae</taxon>
        <taxon>Kineococcus</taxon>
    </lineage>
</organism>
<comment type="caution">
    <text evidence="1">The sequence shown here is derived from an EMBL/GenBank/DDBJ whole genome shotgun (WGS) entry which is preliminary data.</text>
</comment>
<evidence type="ECO:0000313" key="2">
    <source>
        <dbReference type="Proteomes" id="UP001501195"/>
    </source>
</evidence>
<gene>
    <name evidence="1" type="ORF">GCM10023225_22310</name>
</gene>